<evidence type="ECO:0000313" key="1">
    <source>
        <dbReference type="EMBL" id="KUG04183.1"/>
    </source>
</evidence>
<protein>
    <submittedName>
        <fullName evidence="1">Uncharacterized protein</fullName>
    </submittedName>
</protein>
<accession>A0A0W8E6B3</accession>
<sequence>MPGTQLNLRHNKLGARHRTYLSGIQYICCVLLDLICDDVILRSGNKKYELRQRRRTQRDSGDVFFYARR</sequence>
<organism evidence="1">
    <name type="scientific">hydrocarbon metagenome</name>
    <dbReference type="NCBI Taxonomy" id="938273"/>
    <lineage>
        <taxon>unclassified sequences</taxon>
        <taxon>metagenomes</taxon>
        <taxon>ecological metagenomes</taxon>
    </lineage>
</organism>
<reference evidence="1" key="1">
    <citation type="journal article" date="2015" name="Proc. Natl. Acad. Sci. U.S.A.">
        <title>Networks of energetic and metabolic interactions define dynamics in microbial communities.</title>
        <authorList>
            <person name="Embree M."/>
            <person name="Liu J.K."/>
            <person name="Al-Bassam M.M."/>
            <person name="Zengler K."/>
        </authorList>
    </citation>
    <scope>NUCLEOTIDE SEQUENCE</scope>
</reference>
<gene>
    <name evidence="1" type="ORF">ASZ90_018403</name>
</gene>
<proteinExistence type="predicted"/>
<comment type="caution">
    <text evidence="1">The sequence shown here is derived from an EMBL/GenBank/DDBJ whole genome shotgun (WGS) entry which is preliminary data.</text>
</comment>
<dbReference type="EMBL" id="LNQE01001856">
    <property type="protein sequence ID" value="KUG04183.1"/>
    <property type="molecule type" value="Genomic_DNA"/>
</dbReference>
<name>A0A0W8E6B3_9ZZZZ</name>
<dbReference type="AlphaFoldDB" id="A0A0W8E6B3"/>